<dbReference type="EMBL" id="FWFZ01000008">
    <property type="protein sequence ID" value="SLN47950.1"/>
    <property type="molecule type" value="Genomic_DNA"/>
</dbReference>
<dbReference type="InterPro" id="IPR050266">
    <property type="entry name" value="AB_hydrolase_sf"/>
</dbReference>
<dbReference type="InterPro" id="IPR029058">
    <property type="entry name" value="AB_hydrolase_fold"/>
</dbReference>
<name>A0A1Y5STH4_9RHOB</name>
<dbReference type="Proteomes" id="UP000193900">
    <property type="component" value="Unassembled WGS sequence"/>
</dbReference>
<dbReference type="Pfam" id="PF00486">
    <property type="entry name" value="Trans_reg_C"/>
    <property type="match status" value="1"/>
</dbReference>
<organism evidence="4 5">
    <name type="scientific">Roseisalinus antarcticus</name>
    <dbReference type="NCBI Taxonomy" id="254357"/>
    <lineage>
        <taxon>Bacteria</taxon>
        <taxon>Pseudomonadati</taxon>
        <taxon>Pseudomonadota</taxon>
        <taxon>Alphaproteobacteria</taxon>
        <taxon>Rhodobacterales</taxon>
        <taxon>Roseobacteraceae</taxon>
        <taxon>Roseisalinus</taxon>
    </lineage>
</organism>
<feature type="DNA-binding region" description="OmpR/PhoB-type" evidence="2">
    <location>
        <begin position="1"/>
        <end position="98"/>
    </location>
</feature>
<dbReference type="InterPro" id="IPR000073">
    <property type="entry name" value="AB_hydrolase_1"/>
</dbReference>
<evidence type="ECO:0000313" key="5">
    <source>
        <dbReference type="Proteomes" id="UP000193900"/>
    </source>
</evidence>
<protein>
    <submittedName>
        <fullName evidence="4">Transcriptional activator CadC</fullName>
    </submittedName>
</protein>
<dbReference type="Pfam" id="PF00561">
    <property type="entry name" value="Abhydrolase_1"/>
    <property type="match status" value="1"/>
</dbReference>
<dbReference type="SUPFAM" id="SSF53474">
    <property type="entry name" value="alpha/beta-Hydrolases"/>
    <property type="match status" value="1"/>
</dbReference>
<accession>A0A1Y5STH4</accession>
<dbReference type="Gene3D" id="3.40.50.1820">
    <property type="entry name" value="alpha/beta hydrolase"/>
    <property type="match status" value="1"/>
</dbReference>
<evidence type="ECO:0000313" key="4">
    <source>
        <dbReference type="EMBL" id="SLN47950.1"/>
    </source>
</evidence>
<evidence type="ECO:0000256" key="1">
    <source>
        <dbReference type="ARBA" id="ARBA00023125"/>
    </source>
</evidence>
<dbReference type="InterPro" id="IPR001867">
    <property type="entry name" value="OmpR/PhoB-type_DNA-bd"/>
</dbReference>
<dbReference type="OrthoDB" id="7267294at2"/>
<dbReference type="InterPro" id="IPR016032">
    <property type="entry name" value="Sig_transdc_resp-reg_C-effctor"/>
</dbReference>
<keyword evidence="5" id="KW-1185">Reference proteome</keyword>
<dbReference type="GO" id="GO:0006355">
    <property type="term" value="P:regulation of DNA-templated transcription"/>
    <property type="evidence" value="ECO:0007669"/>
    <property type="project" value="InterPro"/>
</dbReference>
<dbReference type="InterPro" id="IPR036388">
    <property type="entry name" value="WH-like_DNA-bd_sf"/>
</dbReference>
<dbReference type="GO" id="GO:0000160">
    <property type="term" value="P:phosphorelay signal transduction system"/>
    <property type="evidence" value="ECO:0007669"/>
    <property type="project" value="InterPro"/>
</dbReference>
<dbReference type="AlphaFoldDB" id="A0A1Y5STH4"/>
<evidence type="ECO:0000256" key="2">
    <source>
        <dbReference type="PROSITE-ProRule" id="PRU01091"/>
    </source>
</evidence>
<dbReference type="PROSITE" id="PS51755">
    <property type="entry name" value="OMPR_PHOB"/>
    <property type="match status" value="1"/>
</dbReference>
<evidence type="ECO:0000259" key="3">
    <source>
        <dbReference type="PROSITE" id="PS51755"/>
    </source>
</evidence>
<dbReference type="RefSeq" id="WP_085878890.1">
    <property type="nucleotide sequence ID" value="NZ_FWFZ01000008.1"/>
</dbReference>
<dbReference type="GO" id="GO:0003677">
    <property type="term" value="F:DNA binding"/>
    <property type="evidence" value="ECO:0007669"/>
    <property type="project" value="UniProtKB-UniRule"/>
</dbReference>
<gene>
    <name evidence="4" type="primary">cadC</name>
    <name evidence="4" type="ORF">ROA7023_02049</name>
</gene>
<keyword evidence="1 2" id="KW-0238">DNA-binding</keyword>
<proteinExistence type="predicted"/>
<sequence>MIYRFADCVLDTETHAFRRAGEAVHLEPQVFELIRLLAMADGGLVARDRIVEAVWGGRVVSEATISSRINAARRATGDSGRAQRIIRTVTRLGLQLAVPVTCDGAAPSAAPLPQATPAPPETGPVRLVAAADGTSIAWSASGTGPPLLRAGHWLSHLEMDAESPVWGPLLARLGAGRRLIRYDQRGTGLSDRAARRFATEDFAGDMAAVAGAASPDEPVAIFAASQSVAHAVSFAAAHPTRVSRMIFWGGFARGPGERGAGAAAMGAGLAEMIRNGWGRASSPFMKSVASLFMPGATPAQLADFVAIQLASADPETAVALRQSMERVNVTERLAQVRCPVLVAHATDDALHPLEEGRILAAGIPDAEFLALAGDSHVPLPQSAAFGRLMDAVDGFLGRDWGRDWGRD</sequence>
<dbReference type="SUPFAM" id="SSF46894">
    <property type="entry name" value="C-terminal effector domain of the bipartite response regulators"/>
    <property type="match status" value="1"/>
</dbReference>
<dbReference type="PANTHER" id="PTHR43798">
    <property type="entry name" value="MONOACYLGLYCEROL LIPASE"/>
    <property type="match status" value="1"/>
</dbReference>
<feature type="domain" description="OmpR/PhoB-type" evidence="3">
    <location>
        <begin position="1"/>
        <end position="98"/>
    </location>
</feature>
<dbReference type="Gene3D" id="1.10.10.10">
    <property type="entry name" value="Winged helix-like DNA-binding domain superfamily/Winged helix DNA-binding domain"/>
    <property type="match status" value="1"/>
</dbReference>
<dbReference type="SMART" id="SM00862">
    <property type="entry name" value="Trans_reg_C"/>
    <property type="match status" value="1"/>
</dbReference>
<dbReference type="PRINTS" id="PR00111">
    <property type="entry name" value="ABHYDROLASE"/>
</dbReference>
<reference evidence="4 5" key="1">
    <citation type="submission" date="2017-03" db="EMBL/GenBank/DDBJ databases">
        <authorList>
            <person name="Afonso C.L."/>
            <person name="Miller P.J."/>
            <person name="Scott M.A."/>
            <person name="Spackman E."/>
            <person name="Goraichik I."/>
            <person name="Dimitrov K.M."/>
            <person name="Suarez D.L."/>
            <person name="Swayne D.E."/>
        </authorList>
    </citation>
    <scope>NUCLEOTIDE SEQUENCE [LARGE SCALE GENOMIC DNA]</scope>
    <source>
        <strain evidence="4 5">CECT 7023</strain>
    </source>
</reference>
<dbReference type="CDD" id="cd00383">
    <property type="entry name" value="trans_reg_C"/>
    <property type="match status" value="1"/>
</dbReference>